<evidence type="ECO:0000256" key="9">
    <source>
        <dbReference type="SAM" id="Phobius"/>
    </source>
</evidence>
<proteinExistence type="inferred from homology"/>
<evidence type="ECO:0000256" key="3">
    <source>
        <dbReference type="ARBA" id="ARBA00022449"/>
    </source>
</evidence>
<evidence type="ECO:0000256" key="2">
    <source>
        <dbReference type="ARBA" id="ARBA00005346"/>
    </source>
</evidence>
<feature type="transmembrane region" description="Helical" evidence="9">
    <location>
        <begin position="322"/>
        <end position="339"/>
    </location>
</feature>
<evidence type="ECO:0000256" key="1">
    <source>
        <dbReference type="ARBA" id="ARBA00004651"/>
    </source>
</evidence>
<keyword evidence="12" id="KW-1185">Reference proteome</keyword>
<feature type="transmembrane region" description="Helical" evidence="9">
    <location>
        <begin position="27"/>
        <end position="45"/>
    </location>
</feature>
<keyword evidence="3" id="KW-0050">Antiport</keyword>
<feature type="transmembrane region" description="Helical" evidence="9">
    <location>
        <begin position="153"/>
        <end position="173"/>
    </location>
</feature>
<feature type="transmembrane region" description="Helical" evidence="9">
    <location>
        <begin position="266"/>
        <end position="284"/>
    </location>
</feature>
<feature type="transmembrane region" description="Helical" evidence="9">
    <location>
        <begin position="65"/>
        <end position="89"/>
    </location>
</feature>
<accession>A0A1H6ST72</accession>
<evidence type="ECO:0000256" key="6">
    <source>
        <dbReference type="ARBA" id="ARBA00022989"/>
    </source>
</evidence>
<dbReference type="PANTHER" id="PTHR42703">
    <property type="entry name" value="NADH DEHYDROGENASE"/>
    <property type="match status" value="1"/>
</dbReference>
<evidence type="ECO:0000313" key="11">
    <source>
        <dbReference type="EMBL" id="SEI68974.1"/>
    </source>
</evidence>
<dbReference type="InterPro" id="IPR003918">
    <property type="entry name" value="NADH_UbQ_OxRdtase"/>
</dbReference>
<comment type="similarity">
    <text evidence="2">Belongs to the CPA3 antiporters (TC 2.A.63) subunit D family.</text>
</comment>
<comment type="subcellular location">
    <subcellularLocation>
        <location evidence="1">Cell membrane</location>
        <topology evidence="1">Multi-pass membrane protein</topology>
    </subcellularLocation>
    <subcellularLocation>
        <location evidence="8">Membrane</location>
        <topology evidence="8">Multi-pass membrane protein</topology>
    </subcellularLocation>
</comment>
<keyword evidence="6 9" id="KW-1133">Transmembrane helix</keyword>
<feature type="transmembrane region" description="Helical" evidence="9">
    <location>
        <begin position="394"/>
        <end position="412"/>
    </location>
</feature>
<name>A0A1H6ST72_9LACT</name>
<evidence type="ECO:0000256" key="7">
    <source>
        <dbReference type="ARBA" id="ARBA00023136"/>
    </source>
</evidence>
<feature type="transmembrane region" description="Helical" evidence="9">
    <location>
        <begin position="433"/>
        <end position="455"/>
    </location>
</feature>
<evidence type="ECO:0000256" key="5">
    <source>
        <dbReference type="ARBA" id="ARBA00022692"/>
    </source>
</evidence>
<keyword evidence="5 8" id="KW-0812">Transmembrane</keyword>
<sequence>MLGIFVIAPILIGTIAYLIRDDWAKPLVYLFQISFVLFAINQFLTVKLSGPIIWNTGDYSDGVALSLYADPLSIFMVLMTAFIYLAFLIYAGNTEYFHSKFYFLFIVLEGLIMGLFLSSDLFNIFVFSEVSTIVVSILIMINKEKQAIYDGMIYFFVNVLGSSFLLFGAAMIYRTFGLLDLRAIHAAIPLLTDPKAMILPYAMLMVAVSNKTAVMPLFSWLPKAHGTPSAPPVISAVLSGLYIKSGVYLFIRFNQMFEPAINMQPFFFWVGFFTSILGVIMALGQRDIKLFLAYSTVSQVGLIIVGLNMGTAIAYYGAIFHIFNHALFKSTLFLSAGLIEKEYGDRNIDKIRGLLKQMPWVALAIILSVLGITGAPFFNGSISKYMIASGTDDFWITLLLNIINFGTILSYVKFSTMLFGKRIKPTYILPENFSLIAVVSMGIVTLLTGLFGANFSDYFIGFSLEIDTLEYFKKGLIYILMLLGSIAIYKGVLKRNQFLLRIGKSELTFNGIVTVMSGYFIMILLFLIVFL</sequence>
<evidence type="ECO:0000256" key="4">
    <source>
        <dbReference type="ARBA" id="ARBA00022475"/>
    </source>
</evidence>
<evidence type="ECO:0000313" key="12">
    <source>
        <dbReference type="Proteomes" id="UP000198564"/>
    </source>
</evidence>
<feature type="transmembrane region" description="Helical" evidence="9">
    <location>
        <begin position="360"/>
        <end position="382"/>
    </location>
</feature>
<feature type="transmembrane region" description="Helical" evidence="9">
    <location>
        <begin position="512"/>
        <end position="530"/>
    </location>
</feature>
<dbReference type="EMBL" id="FNYW01000011">
    <property type="protein sequence ID" value="SEI68974.1"/>
    <property type="molecule type" value="Genomic_DNA"/>
</dbReference>
<keyword evidence="4" id="KW-1003">Cell membrane</keyword>
<protein>
    <submittedName>
        <fullName evidence="11">Multisubunit sodium/proton antiporter, MrpD subunit (TC 2.A.63.1)</fullName>
    </submittedName>
</protein>
<dbReference type="InterPro" id="IPR050586">
    <property type="entry name" value="CPA3_Na-H_Antiporter_D"/>
</dbReference>
<dbReference type="PANTHER" id="PTHR42703:SF1">
    <property type="entry name" value="NA(+)_H(+) ANTIPORTER SUBUNIT D1"/>
    <property type="match status" value="1"/>
</dbReference>
<dbReference type="GO" id="GO:0015297">
    <property type="term" value="F:antiporter activity"/>
    <property type="evidence" value="ECO:0007669"/>
    <property type="project" value="UniProtKB-KW"/>
</dbReference>
<dbReference type="PRINTS" id="PR01437">
    <property type="entry name" value="NUOXDRDTASE4"/>
</dbReference>
<feature type="transmembrane region" description="Helical" evidence="9">
    <location>
        <begin position="101"/>
        <end position="118"/>
    </location>
</feature>
<dbReference type="Proteomes" id="UP000198564">
    <property type="component" value="Unassembled WGS sequence"/>
</dbReference>
<dbReference type="InterPro" id="IPR001750">
    <property type="entry name" value="ND/Mrp_TM"/>
</dbReference>
<dbReference type="AlphaFoldDB" id="A0A1H6ST72"/>
<organism evidence="11 12">
    <name type="scientific">Alkalibacterium gilvum</name>
    <dbReference type="NCBI Taxonomy" id="1130080"/>
    <lineage>
        <taxon>Bacteria</taxon>
        <taxon>Bacillati</taxon>
        <taxon>Bacillota</taxon>
        <taxon>Bacilli</taxon>
        <taxon>Lactobacillales</taxon>
        <taxon>Carnobacteriaceae</taxon>
        <taxon>Alkalibacterium</taxon>
    </lineage>
</organism>
<dbReference type="GO" id="GO:0042773">
    <property type="term" value="P:ATP synthesis coupled electron transport"/>
    <property type="evidence" value="ECO:0007669"/>
    <property type="project" value="InterPro"/>
</dbReference>
<evidence type="ECO:0000256" key="8">
    <source>
        <dbReference type="RuleBase" id="RU000320"/>
    </source>
</evidence>
<feature type="domain" description="NADH:quinone oxidoreductase/Mrp antiporter transmembrane" evidence="10">
    <location>
        <begin position="118"/>
        <end position="391"/>
    </location>
</feature>
<dbReference type="GO" id="GO:0005886">
    <property type="term" value="C:plasma membrane"/>
    <property type="evidence" value="ECO:0007669"/>
    <property type="project" value="UniProtKB-SubCell"/>
</dbReference>
<feature type="transmembrane region" description="Helical" evidence="9">
    <location>
        <begin position="124"/>
        <end position="141"/>
    </location>
</feature>
<dbReference type="RefSeq" id="WP_245746628.1">
    <property type="nucleotide sequence ID" value="NZ_FNYW01000011.1"/>
</dbReference>
<feature type="transmembrane region" description="Helical" evidence="9">
    <location>
        <begin position="475"/>
        <end position="492"/>
    </location>
</feature>
<keyword evidence="7 9" id="KW-0472">Membrane</keyword>
<dbReference type="STRING" id="1130080.SAMN04488113_11114"/>
<dbReference type="GO" id="GO:0008137">
    <property type="term" value="F:NADH dehydrogenase (ubiquinone) activity"/>
    <property type="evidence" value="ECO:0007669"/>
    <property type="project" value="InterPro"/>
</dbReference>
<keyword evidence="3" id="KW-0813">Transport</keyword>
<reference evidence="12" key="1">
    <citation type="submission" date="2016-10" db="EMBL/GenBank/DDBJ databases">
        <authorList>
            <person name="Varghese N."/>
            <person name="Submissions S."/>
        </authorList>
    </citation>
    <scope>NUCLEOTIDE SEQUENCE [LARGE SCALE GENOMIC DNA]</scope>
    <source>
        <strain evidence="12">DSM 25751</strain>
    </source>
</reference>
<gene>
    <name evidence="11" type="ORF">SAMN04488113_11114</name>
</gene>
<feature type="transmembrane region" description="Helical" evidence="9">
    <location>
        <begin position="233"/>
        <end position="251"/>
    </location>
</feature>
<dbReference type="Pfam" id="PF00361">
    <property type="entry name" value="Proton_antipo_M"/>
    <property type="match status" value="1"/>
</dbReference>
<evidence type="ECO:0000259" key="10">
    <source>
        <dbReference type="Pfam" id="PF00361"/>
    </source>
</evidence>
<feature type="transmembrane region" description="Helical" evidence="9">
    <location>
        <begin position="291"/>
        <end position="316"/>
    </location>
</feature>